<reference evidence="1 2" key="1">
    <citation type="submission" date="2024-09" db="EMBL/GenBank/DDBJ databases">
        <title>Floridaenema gen nov. (Aerosakkonemataceae, Aerosakkonematales ord. nov., Cyanobacteria) from benthic tropical and subtropical fresh waters, with the description of four new species.</title>
        <authorList>
            <person name="Moretto J.A."/>
            <person name="Berthold D.E."/>
            <person name="Lefler F.W."/>
            <person name="Huang I.-S."/>
            <person name="Laughinghouse H. IV."/>
        </authorList>
    </citation>
    <scope>NUCLEOTIDE SEQUENCE [LARGE SCALE GENOMIC DNA]</scope>
    <source>
        <strain evidence="1 2">BLCC-F154</strain>
    </source>
</reference>
<comment type="caution">
    <text evidence="1">The sequence shown here is derived from an EMBL/GenBank/DDBJ whole genome shotgun (WGS) entry which is preliminary data.</text>
</comment>
<proteinExistence type="predicted"/>
<keyword evidence="2" id="KW-1185">Reference proteome</keyword>
<evidence type="ECO:0000313" key="1">
    <source>
        <dbReference type="EMBL" id="MFB2934138.1"/>
    </source>
</evidence>
<sequence>MSNFNTNPTALRSEHLERLQEFNKCLANVKELAGGPIGLERLDRLMQFSGIDNVSSSASALTVSEILSEVEAAGIELTPGLVVLVNSSSPQNVANALSNYIKAYGKGGGNNPANLFYCILKNENQRRSEVQV</sequence>
<organism evidence="1 2">
    <name type="scientific">Floridaenema fluviatile BLCC-F154</name>
    <dbReference type="NCBI Taxonomy" id="3153640"/>
    <lineage>
        <taxon>Bacteria</taxon>
        <taxon>Bacillati</taxon>
        <taxon>Cyanobacteriota</taxon>
        <taxon>Cyanophyceae</taxon>
        <taxon>Oscillatoriophycideae</taxon>
        <taxon>Aerosakkonematales</taxon>
        <taxon>Aerosakkonemataceae</taxon>
        <taxon>Floridanema</taxon>
        <taxon>Floridanema fluviatile</taxon>
    </lineage>
</organism>
<protein>
    <submittedName>
        <fullName evidence="1">Uncharacterized protein</fullName>
    </submittedName>
</protein>
<gene>
    <name evidence="1" type="ORF">ACE1B6_02575</name>
</gene>
<dbReference type="Proteomes" id="UP001576776">
    <property type="component" value="Unassembled WGS sequence"/>
</dbReference>
<dbReference type="EMBL" id="JBHFNS010000017">
    <property type="protein sequence ID" value="MFB2934138.1"/>
    <property type="molecule type" value="Genomic_DNA"/>
</dbReference>
<dbReference type="RefSeq" id="WP_413255667.1">
    <property type="nucleotide sequence ID" value="NZ_JBHFNS010000017.1"/>
</dbReference>
<name>A0ABV4Y7M1_9CYAN</name>
<evidence type="ECO:0000313" key="2">
    <source>
        <dbReference type="Proteomes" id="UP001576776"/>
    </source>
</evidence>
<accession>A0ABV4Y7M1</accession>